<proteinExistence type="predicted"/>
<dbReference type="SUPFAM" id="SSF55811">
    <property type="entry name" value="Nudix"/>
    <property type="match status" value="1"/>
</dbReference>
<dbReference type="PROSITE" id="PS51462">
    <property type="entry name" value="NUDIX"/>
    <property type="match status" value="1"/>
</dbReference>
<dbReference type="Pfam" id="PF12535">
    <property type="entry name" value="Nudix_N"/>
    <property type="match status" value="1"/>
</dbReference>
<evidence type="ECO:0000313" key="4">
    <source>
        <dbReference type="EMBL" id="PWJ72796.1"/>
    </source>
</evidence>
<evidence type="ECO:0000313" key="5">
    <source>
        <dbReference type="Proteomes" id="UP000245412"/>
    </source>
</evidence>
<dbReference type="RefSeq" id="WP_109748260.1">
    <property type="nucleotide sequence ID" value="NZ_JANKBI010000016.1"/>
</dbReference>
<gene>
    <name evidence="4" type="ORF">C7383_116110</name>
</gene>
<evidence type="ECO:0000256" key="2">
    <source>
        <dbReference type="ARBA" id="ARBA00022801"/>
    </source>
</evidence>
<dbReference type="Gene3D" id="6.10.250.1120">
    <property type="match status" value="1"/>
</dbReference>
<dbReference type="PANTHER" id="PTHR43046:SF16">
    <property type="entry name" value="ADP-RIBOSE PYROPHOSPHATASE YJHB-RELATED"/>
    <property type="match status" value="1"/>
</dbReference>
<dbReference type="Pfam" id="PF00293">
    <property type="entry name" value="NUDIX"/>
    <property type="match status" value="1"/>
</dbReference>
<feature type="domain" description="Nudix hydrolase" evidence="3">
    <location>
        <begin position="88"/>
        <end position="214"/>
    </location>
</feature>
<comment type="cofactor">
    <cofactor evidence="1">
        <name>Mg(2+)</name>
        <dbReference type="ChEBI" id="CHEBI:18420"/>
    </cofactor>
</comment>
<dbReference type="GO" id="GO:0016787">
    <property type="term" value="F:hydrolase activity"/>
    <property type="evidence" value="ECO:0007669"/>
    <property type="project" value="UniProtKB-KW"/>
</dbReference>
<organism evidence="4 5">
    <name type="scientific">Murimonas intestini</name>
    <dbReference type="NCBI Taxonomy" id="1337051"/>
    <lineage>
        <taxon>Bacteria</taxon>
        <taxon>Bacillati</taxon>
        <taxon>Bacillota</taxon>
        <taxon>Clostridia</taxon>
        <taxon>Lachnospirales</taxon>
        <taxon>Lachnospiraceae</taxon>
        <taxon>Murimonas</taxon>
    </lineage>
</organism>
<dbReference type="PANTHER" id="PTHR43046">
    <property type="entry name" value="GDP-MANNOSE MANNOSYL HYDROLASE"/>
    <property type="match status" value="1"/>
</dbReference>
<sequence length="227" mass="25929">MSKINTNQDTKAIDETKNISSYSTDKLLELIIELQGLAQAGLHYGKDAFDLERYERIRDISAHMLSICSDEPVEKIKGLFCNETGYQTPKLDSRAAIFNGQGKILLVHENNGTWSLPGGWVDVTLSVYENIVKEVKEEAGLHVLPQRVIAVMDREKHNKPRYAFRICKIFILCREQGGGFIPNIETTGYDYFSMSDLPTLAEEKVCREQLQMCFDAYSSDHWETYFD</sequence>
<comment type="caution">
    <text evidence="4">The sequence shown here is derived from an EMBL/GenBank/DDBJ whole genome shotgun (WGS) entry which is preliminary data.</text>
</comment>
<keyword evidence="2" id="KW-0378">Hydrolase</keyword>
<dbReference type="AlphaFoldDB" id="A0AB73SZ72"/>
<dbReference type="InterPro" id="IPR059176">
    <property type="entry name" value="UDP-X_N"/>
</dbReference>
<dbReference type="EMBL" id="QGGY01000016">
    <property type="protein sequence ID" value="PWJ72796.1"/>
    <property type="molecule type" value="Genomic_DNA"/>
</dbReference>
<dbReference type="InterPro" id="IPR000086">
    <property type="entry name" value="NUDIX_hydrolase_dom"/>
</dbReference>
<keyword evidence="5" id="KW-1185">Reference proteome</keyword>
<protein>
    <submittedName>
        <fullName evidence="4">ADP-ribose pyrophosphatase YjhB (NUDIX family)</fullName>
    </submittedName>
</protein>
<dbReference type="Gene3D" id="3.90.79.10">
    <property type="entry name" value="Nucleoside Triphosphate Pyrophosphohydrolase"/>
    <property type="match status" value="1"/>
</dbReference>
<name>A0AB73SZ72_9FIRM</name>
<accession>A0AB73SZ72</accession>
<dbReference type="InterPro" id="IPR015797">
    <property type="entry name" value="NUDIX_hydrolase-like_dom_sf"/>
</dbReference>
<reference evidence="4 5" key="1">
    <citation type="submission" date="2018-05" db="EMBL/GenBank/DDBJ databases">
        <authorList>
            <person name="Goeker M."/>
            <person name="Huntemann M."/>
            <person name="Clum A."/>
            <person name="Pillay M."/>
            <person name="Palaniappan K."/>
            <person name="Varghese N."/>
            <person name="Mikhailova N."/>
            <person name="Stamatis D."/>
            <person name="Reddy T."/>
            <person name="Daum C."/>
            <person name="Shapiro N."/>
            <person name="Ivanova N."/>
            <person name="Kyrpides N."/>
            <person name="Woyke T."/>
        </authorList>
    </citation>
    <scope>NUCLEOTIDE SEQUENCE [LARGE SCALE GENOMIC DNA]</scope>
    <source>
        <strain evidence="4 5">DSM 26524</strain>
    </source>
</reference>
<dbReference type="Proteomes" id="UP000245412">
    <property type="component" value="Unassembled WGS sequence"/>
</dbReference>
<evidence type="ECO:0000256" key="1">
    <source>
        <dbReference type="ARBA" id="ARBA00001946"/>
    </source>
</evidence>
<evidence type="ECO:0000259" key="3">
    <source>
        <dbReference type="PROSITE" id="PS51462"/>
    </source>
</evidence>